<organism evidence="1 2">
    <name type="scientific">Pontibacillus chungwhensis BH030062</name>
    <dbReference type="NCBI Taxonomy" id="1385513"/>
    <lineage>
        <taxon>Bacteria</taxon>
        <taxon>Bacillati</taxon>
        <taxon>Bacillota</taxon>
        <taxon>Bacilli</taxon>
        <taxon>Bacillales</taxon>
        <taxon>Bacillaceae</taxon>
        <taxon>Pontibacillus</taxon>
    </lineage>
</organism>
<gene>
    <name evidence="1" type="ORF">N780_00070</name>
</gene>
<keyword evidence="2" id="KW-1185">Reference proteome</keyword>
<proteinExistence type="predicted"/>
<accession>A0A0A2UUQ5</accession>
<comment type="caution">
    <text evidence="1">The sequence shown here is derived from an EMBL/GenBank/DDBJ whole genome shotgun (WGS) entry which is preliminary data.</text>
</comment>
<protein>
    <submittedName>
        <fullName evidence="1">Uncharacterized protein</fullName>
    </submittedName>
</protein>
<dbReference type="Proteomes" id="UP000030153">
    <property type="component" value="Unassembled WGS sequence"/>
</dbReference>
<name>A0A0A2UUQ5_9BACI</name>
<evidence type="ECO:0000313" key="1">
    <source>
        <dbReference type="EMBL" id="KGP92032.1"/>
    </source>
</evidence>
<dbReference type="EMBL" id="AVBG01000003">
    <property type="protein sequence ID" value="KGP92032.1"/>
    <property type="molecule type" value="Genomic_DNA"/>
</dbReference>
<sequence length="109" mass="12599">MNMTDVEKAWHLFMVTLNQDPCTLTCYKKTITGIPFVYVSPSSPNIERTMIEDSLKKAAASAMKGKRLTLSMSFVREHEALYVYRVRFLVPQQKMFCCGNMCIDCIRFQ</sequence>
<evidence type="ECO:0000313" key="2">
    <source>
        <dbReference type="Proteomes" id="UP000030153"/>
    </source>
</evidence>
<dbReference type="eggNOG" id="ENOG50339YR">
    <property type="taxonomic scope" value="Bacteria"/>
</dbReference>
<reference evidence="1 2" key="1">
    <citation type="submission" date="2013-08" db="EMBL/GenBank/DDBJ databases">
        <title>Genome of Pontibacillus chungwhensis.</title>
        <authorList>
            <person name="Wang Q."/>
            <person name="Wang G."/>
        </authorList>
    </citation>
    <scope>NUCLEOTIDE SEQUENCE [LARGE SCALE GENOMIC DNA]</scope>
    <source>
        <strain evidence="1 2">BH030062</strain>
    </source>
</reference>
<dbReference type="AlphaFoldDB" id="A0A0A2UUQ5"/>